<dbReference type="Proteomes" id="UP000814140">
    <property type="component" value="Unassembled WGS sequence"/>
</dbReference>
<evidence type="ECO:0000313" key="2">
    <source>
        <dbReference type="Proteomes" id="UP000814140"/>
    </source>
</evidence>
<accession>A0ACB8SQK1</accession>
<protein>
    <submittedName>
        <fullName evidence="1">NAD(P)-binding protein</fullName>
    </submittedName>
</protein>
<proteinExistence type="predicted"/>
<reference evidence="1" key="2">
    <citation type="journal article" date="2022" name="New Phytol.">
        <title>Evolutionary transition to the ectomycorrhizal habit in the genomes of a hyperdiverse lineage of mushroom-forming fungi.</title>
        <authorList>
            <person name="Looney B."/>
            <person name="Miyauchi S."/>
            <person name="Morin E."/>
            <person name="Drula E."/>
            <person name="Courty P.E."/>
            <person name="Kohler A."/>
            <person name="Kuo A."/>
            <person name="LaButti K."/>
            <person name="Pangilinan J."/>
            <person name="Lipzen A."/>
            <person name="Riley R."/>
            <person name="Andreopoulos W."/>
            <person name="He G."/>
            <person name="Johnson J."/>
            <person name="Nolan M."/>
            <person name="Tritt A."/>
            <person name="Barry K.W."/>
            <person name="Grigoriev I.V."/>
            <person name="Nagy L.G."/>
            <person name="Hibbett D."/>
            <person name="Henrissat B."/>
            <person name="Matheny P.B."/>
            <person name="Labbe J."/>
            <person name="Martin F.M."/>
        </authorList>
    </citation>
    <scope>NUCLEOTIDE SEQUENCE</scope>
    <source>
        <strain evidence="1">HHB10654</strain>
    </source>
</reference>
<evidence type="ECO:0000313" key="1">
    <source>
        <dbReference type="EMBL" id="KAI0058869.1"/>
    </source>
</evidence>
<name>A0ACB8SQK1_9AGAM</name>
<organism evidence="1 2">
    <name type="scientific">Artomyces pyxidatus</name>
    <dbReference type="NCBI Taxonomy" id="48021"/>
    <lineage>
        <taxon>Eukaryota</taxon>
        <taxon>Fungi</taxon>
        <taxon>Dikarya</taxon>
        <taxon>Basidiomycota</taxon>
        <taxon>Agaricomycotina</taxon>
        <taxon>Agaricomycetes</taxon>
        <taxon>Russulales</taxon>
        <taxon>Auriscalpiaceae</taxon>
        <taxon>Artomyces</taxon>
    </lineage>
</organism>
<gene>
    <name evidence="1" type="ORF">BV25DRAFT_1185170</name>
</gene>
<sequence length="291" mass="32050">MSFWLHSSPIQPWLFSTRRLSRRRVSRPAPRVLTLSMHSSFATCSTRQTALIIGATGQVGQHLLRELLASSHFTRVTEAGRRVTPANKLPSAATSKLEQVVIDFENTEGLKQILSKEKQDVVFITLGTKAKLAGSPANFEKIDREYVVNAAKAARSTDPEHRQRIVYCSSGMSNPSSSALYIRSKGLTEKALADLGYSDCIIFNPGMLQNLHRDYSHTLETILSRIASFLSYFTWRLGIDVDALAKSMRIAGEFGTGALPFVAEASEKSWGGATFTTVGNRGAVRLSREPL</sequence>
<comment type="caution">
    <text evidence="1">The sequence shown here is derived from an EMBL/GenBank/DDBJ whole genome shotgun (WGS) entry which is preliminary data.</text>
</comment>
<reference evidence="1" key="1">
    <citation type="submission" date="2021-03" db="EMBL/GenBank/DDBJ databases">
        <authorList>
            <consortium name="DOE Joint Genome Institute"/>
            <person name="Ahrendt S."/>
            <person name="Looney B.P."/>
            <person name="Miyauchi S."/>
            <person name="Morin E."/>
            <person name="Drula E."/>
            <person name="Courty P.E."/>
            <person name="Chicoki N."/>
            <person name="Fauchery L."/>
            <person name="Kohler A."/>
            <person name="Kuo A."/>
            <person name="Labutti K."/>
            <person name="Pangilinan J."/>
            <person name="Lipzen A."/>
            <person name="Riley R."/>
            <person name="Andreopoulos W."/>
            <person name="He G."/>
            <person name="Johnson J."/>
            <person name="Barry K.W."/>
            <person name="Grigoriev I.V."/>
            <person name="Nagy L."/>
            <person name="Hibbett D."/>
            <person name="Henrissat B."/>
            <person name="Matheny P.B."/>
            <person name="Labbe J."/>
            <person name="Martin F."/>
        </authorList>
    </citation>
    <scope>NUCLEOTIDE SEQUENCE</scope>
    <source>
        <strain evidence="1">HHB10654</strain>
    </source>
</reference>
<dbReference type="EMBL" id="MU277231">
    <property type="protein sequence ID" value="KAI0058869.1"/>
    <property type="molecule type" value="Genomic_DNA"/>
</dbReference>
<keyword evidence="2" id="KW-1185">Reference proteome</keyword>